<accession>A0A834YG59</accession>
<dbReference type="Pfam" id="PF14299">
    <property type="entry name" value="PP2"/>
    <property type="match status" value="1"/>
</dbReference>
<evidence type="ECO:0000313" key="3">
    <source>
        <dbReference type="Proteomes" id="UP000655225"/>
    </source>
</evidence>
<dbReference type="EMBL" id="JABCRI010000020">
    <property type="protein sequence ID" value="KAF8388379.1"/>
    <property type="molecule type" value="Genomic_DNA"/>
</dbReference>
<dbReference type="Proteomes" id="UP000655225">
    <property type="component" value="Unassembled WGS sequence"/>
</dbReference>
<evidence type="ECO:0000256" key="1">
    <source>
        <dbReference type="SAM" id="MobiDB-lite"/>
    </source>
</evidence>
<sequence length="98" mass="10917">MATAGVVVDGEASGNGEGIVGEANGNGESFHRRRNLRQWGSQPVNVYERDADWRQRETELLQERGDGWLENEMGEFFNDQGDDGEVEMSLEGMEGYSC</sequence>
<comment type="caution">
    <text evidence="2">The sequence shown here is derived from an EMBL/GenBank/DDBJ whole genome shotgun (WGS) entry which is preliminary data.</text>
</comment>
<feature type="region of interest" description="Disordered" evidence="1">
    <location>
        <begin position="1"/>
        <end position="30"/>
    </location>
</feature>
<dbReference type="OrthoDB" id="1918565at2759"/>
<name>A0A834YG59_TETSI</name>
<proteinExistence type="predicted"/>
<protein>
    <submittedName>
        <fullName evidence="2">Uncharacterized protein</fullName>
    </submittedName>
</protein>
<reference evidence="2 3" key="1">
    <citation type="submission" date="2020-04" db="EMBL/GenBank/DDBJ databases">
        <title>Plant Genome Project.</title>
        <authorList>
            <person name="Zhang R.-G."/>
        </authorList>
    </citation>
    <scope>NUCLEOTIDE SEQUENCE [LARGE SCALE GENOMIC DNA]</scope>
    <source>
        <strain evidence="2">YNK0</strain>
        <tissue evidence="2">Leaf</tissue>
    </source>
</reference>
<dbReference type="InterPro" id="IPR025886">
    <property type="entry name" value="PP2-like"/>
</dbReference>
<organism evidence="2 3">
    <name type="scientific">Tetracentron sinense</name>
    <name type="common">Spur-leaf</name>
    <dbReference type="NCBI Taxonomy" id="13715"/>
    <lineage>
        <taxon>Eukaryota</taxon>
        <taxon>Viridiplantae</taxon>
        <taxon>Streptophyta</taxon>
        <taxon>Embryophyta</taxon>
        <taxon>Tracheophyta</taxon>
        <taxon>Spermatophyta</taxon>
        <taxon>Magnoliopsida</taxon>
        <taxon>Trochodendrales</taxon>
        <taxon>Trochodendraceae</taxon>
        <taxon>Tetracentron</taxon>
    </lineage>
</organism>
<keyword evidence="3" id="KW-1185">Reference proteome</keyword>
<evidence type="ECO:0000313" key="2">
    <source>
        <dbReference type="EMBL" id="KAF8388379.1"/>
    </source>
</evidence>
<dbReference type="AlphaFoldDB" id="A0A834YG59"/>
<gene>
    <name evidence="2" type="ORF">HHK36_027045</name>
</gene>